<feature type="compositionally biased region" description="Low complexity" evidence="1">
    <location>
        <begin position="860"/>
        <end position="870"/>
    </location>
</feature>
<organism evidence="4 5">
    <name type="scientific">Choiromyces venosus 120613-1</name>
    <dbReference type="NCBI Taxonomy" id="1336337"/>
    <lineage>
        <taxon>Eukaryota</taxon>
        <taxon>Fungi</taxon>
        <taxon>Dikarya</taxon>
        <taxon>Ascomycota</taxon>
        <taxon>Pezizomycotina</taxon>
        <taxon>Pezizomycetes</taxon>
        <taxon>Pezizales</taxon>
        <taxon>Tuberaceae</taxon>
        <taxon>Choiromyces</taxon>
    </lineage>
</organism>
<evidence type="ECO:0008006" key="6">
    <source>
        <dbReference type="Google" id="ProtNLM"/>
    </source>
</evidence>
<feature type="region of interest" description="Disordered" evidence="1">
    <location>
        <begin position="212"/>
        <end position="260"/>
    </location>
</feature>
<feature type="region of interest" description="Disordered" evidence="1">
    <location>
        <begin position="842"/>
        <end position="870"/>
    </location>
</feature>
<feature type="compositionally biased region" description="Polar residues" evidence="1">
    <location>
        <begin position="157"/>
        <end position="171"/>
    </location>
</feature>
<feature type="compositionally biased region" description="Acidic residues" evidence="1">
    <location>
        <begin position="142"/>
        <end position="155"/>
    </location>
</feature>
<feature type="compositionally biased region" description="Basic and acidic residues" evidence="1">
    <location>
        <begin position="847"/>
        <end position="859"/>
    </location>
</feature>
<dbReference type="GO" id="GO:0005783">
    <property type="term" value="C:endoplasmic reticulum"/>
    <property type="evidence" value="ECO:0007669"/>
    <property type="project" value="TreeGrafter"/>
</dbReference>
<dbReference type="GO" id="GO:0046856">
    <property type="term" value="P:phosphatidylinositol dephosphorylation"/>
    <property type="evidence" value="ECO:0007669"/>
    <property type="project" value="TreeGrafter"/>
</dbReference>
<dbReference type="InterPro" id="IPR002013">
    <property type="entry name" value="SAC_dom"/>
</dbReference>
<evidence type="ECO:0000313" key="4">
    <source>
        <dbReference type="EMBL" id="RPB06147.1"/>
    </source>
</evidence>
<feature type="domain" description="HSac2" evidence="3">
    <location>
        <begin position="712"/>
        <end position="876"/>
    </location>
</feature>
<dbReference type="InterPro" id="IPR034753">
    <property type="entry name" value="hSac2"/>
</dbReference>
<keyword evidence="5" id="KW-1185">Reference proteome</keyword>
<proteinExistence type="predicted"/>
<dbReference type="InterPro" id="IPR022158">
    <property type="entry name" value="Inositol_phosphatase"/>
</dbReference>
<name>A0A3N4K6G4_9PEZI</name>
<dbReference type="Pfam" id="PF12456">
    <property type="entry name" value="hSac2"/>
    <property type="match status" value="1"/>
</dbReference>
<dbReference type="EMBL" id="ML120351">
    <property type="protein sequence ID" value="RPB06147.1"/>
    <property type="molecule type" value="Genomic_DNA"/>
</dbReference>
<dbReference type="PANTHER" id="PTHR45662">
    <property type="entry name" value="PHOSPHATIDYLINOSITIDE PHOSPHATASE SAC1"/>
    <property type="match status" value="1"/>
</dbReference>
<gene>
    <name evidence="4" type="ORF">L873DRAFT_1661251</name>
</gene>
<evidence type="ECO:0000259" key="3">
    <source>
        <dbReference type="PROSITE" id="PS51791"/>
    </source>
</evidence>
<protein>
    <recommendedName>
        <fullName evidence="6">SAC domain-containing protein</fullName>
    </recommendedName>
</protein>
<accession>A0A3N4K6G4</accession>
<dbReference type="STRING" id="1336337.A0A3N4K6G4"/>
<dbReference type="GO" id="GO:0043812">
    <property type="term" value="F:phosphatidylinositol-4-phosphate phosphatase activity"/>
    <property type="evidence" value="ECO:0007669"/>
    <property type="project" value="TreeGrafter"/>
</dbReference>
<feature type="region of interest" description="Disordered" evidence="1">
    <location>
        <begin position="132"/>
        <end position="182"/>
    </location>
</feature>
<dbReference type="Pfam" id="PF02383">
    <property type="entry name" value="Syja_N"/>
    <property type="match status" value="1"/>
</dbReference>
<dbReference type="PROSITE" id="PS50275">
    <property type="entry name" value="SAC"/>
    <property type="match status" value="1"/>
</dbReference>
<dbReference type="PANTHER" id="PTHR45662:SF7">
    <property type="entry name" value="SACI DOMAIN PROTEIN (AFU_ORTHOLOGUE AFUA_1G15890)"/>
    <property type="match status" value="1"/>
</dbReference>
<dbReference type="OrthoDB" id="405996at2759"/>
<sequence length="953" mass="106822">MPPLARKILIIAAIDGLVLSPIQNSRNVRPSPPHGSVRIDYKSKLISSYSPTKESQAAEALSTLSSSVEAHGIAAGLLNVSPTSAFLIAITNREQVATIRGRHPIYVITDVALIPLSSRKDAEAAIFKARARKSGVDKAESDEATDTDIEEDDDTAVTNDDLQDQVNQDSKSGNRRRQSSIGEDVIGRKGVYGRFAEKWFSKRGWTVDRRRAEGLSSDEGIQEEEPKTATGDTASASDEEIIDTKKPENRPAPSAAEDGEVEEDIEAVKEDLAHSLTPKLLHTTRILLASSRSFFFSYDWDITRTWGTQRKHPSSNSPLHKFVDPLFFWNRALQKPFIESGNDTFVLPLMQGFVGQFQFSTTVPSNSEFWPPTEPGGRKATEIAHEDGKQNLLLTLISRRSIKRAGLRYLRRGVDDSGNVANCVETEQILSDQNWNHVFSHVQLRGSIPLYFQQSPYALRPKPVLLRSESANKEAFQQHFKNIKERYGNIHAVSLVEKHGNEAIVGEKFQSSFENLPNANKGVGFNWFDFHRECRGMRFENVKLLFDEIGEMLDKFEYTEETQENGKPKRVKNQSGVLRTNCMDCLDRTNVVQSFCARNALEKQLTSLGITSMSMEEEMETFAGFNILWADNGDAISKQYASTAALKGDFTRTRKRNYRGALTDFGLTLSRFFTNVVSDFFTQAAIDFLLGNVTSKVFEEFEEEMITADPAVSMKKVRENAVETSAKIVVEDENEVMLGGWTFLTPSGEDNKRKLPLQEIVILVTDRALYRCRFEFVVEMVNEFERIELEDVIGVQWGTYIISTLTHSSTDEKRNVGFLVKYRPPRTGELVRVNTRSLRSTFTKPMGEYHDHDDSDTHSKAAAPSASTPSSATRIMAFKALPADDDAADNSETELVKSVCRKIATACAKRRPAGTVDMETFVENKDVIGLAEARKSTGLLEQWGYNLRKLVWA</sequence>
<evidence type="ECO:0000256" key="1">
    <source>
        <dbReference type="SAM" id="MobiDB-lite"/>
    </source>
</evidence>
<dbReference type="Proteomes" id="UP000276215">
    <property type="component" value="Unassembled WGS sequence"/>
</dbReference>
<evidence type="ECO:0000313" key="5">
    <source>
        <dbReference type="Proteomes" id="UP000276215"/>
    </source>
</evidence>
<dbReference type="AlphaFoldDB" id="A0A3N4K6G4"/>
<evidence type="ECO:0000259" key="2">
    <source>
        <dbReference type="PROSITE" id="PS50275"/>
    </source>
</evidence>
<dbReference type="PROSITE" id="PS51791">
    <property type="entry name" value="HSAC2"/>
    <property type="match status" value="1"/>
</dbReference>
<feature type="domain" description="SAC" evidence="2">
    <location>
        <begin position="285"/>
        <end position="642"/>
    </location>
</feature>
<reference evidence="4 5" key="1">
    <citation type="journal article" date="2018" name="Nat. Ecol. Evol.">
        <title>Pezizomycetes genomes reveal the molecular basis of ectomycorrhizal truffle lifestyle.</title>
        <authorList>
            <person name="Murat C."/>
            <person name="Payen T."/>
            <person name="Noel B."/>
            <person name="Kuo A."/>
            <person name="Morin E."/>
            <person name="Chen J."/>
            <person name="Kohler A."/>
            <person name="Krizsan K."/>
            <person name="Balestrini R."/>
            <person name="Da Silva C."/>
            <person name="Montanini B."/>
            <person name="Hainaut M."/>
            <person name="Levati E."/>
            <person name="Barry K.W."/>
            <person name="Belfiori B."/>
            <person name="Cichocki N."/>
            <person name="Clum A."/>
            <person name="Dockter R.B."/>
            <person name="Fauchery L."/>
            <person name="Guy J."/>
            <person name="Iotti M."/>
            <person name="Le Tacon F."/>
            <person name="Lindquist E.A."/>
            <person name="Lipzen A."/>
            <person name="Malagnac F."/>
            <person name="Mello A."/>
            <person name="Molinier V."/>
            <person name="Miyauchi S."/>
            <person name="Poulain J."/>
            <person name="Riccioni C."/>
            <person name="Rubini A."/>
            <person name="Sitrit Y."/>
            <person name="Splivallo R."/>
            <person name="Traeger S."/>
            <person name="Wang M."/>
            <person name="Zifcakova L."/>
            <person name="Wipf D."/>
            <person name="Zambonelli A."/>
            <person name="Paolocci F."/>
            <person name="Nowrousian M."/>
            <person name="Ottonello S."/>
            <person name="Baldrian P."/>
            <person name="Spatafora J.W."/>
            <person name="Henrissat B."/>
            <person name="Nagy L.G."/>
            <person name="Aury J.M."/>
            <person name="Wincker P."/>
            <person name="Grigoriev I.V."/>
            <person name="Bonfante P."/>
            <person name="Martin F.M."/>
        </authorList>
    </citation>
    <scope>NUCLEOTIDE SEQUENCE [LARGE SCALE GENOMIC DNA]</scope>
    <source>
        <strain evidence="4 5">120613-1</strain>
    </source>
</reference>